<proteinExistence type="predicted"/>
<dbReference type="AlphaFoldDB" id="A0A178HZT2"/>
<dbReference type="Proteomes" id="UP000078389">
    <property type="component" value="Unassembled WGS sequence"/>
</dbReference>
<dbReference type="InterPro" id="IPR051262">
    <property type="entry name" value="SMP-30/CGR1_Lactonase"/>
</dbReference>
<dbReference type="STRING" id="1770058.A3840_09860"/>
<protein>
    <submittedName>
        <fullName evidence="3">Gluconolactonase</fullName>
    </submittedName>
</protein>
<dbReference type="RefSeq" id="WP_067455638.1">
    <property type="nucleotide sequence ID" value="NZ_LVVY01000084.1"/>
</dbReference>
<evidence type="ECO:0000313" key="3">
    <source>
        <dbReference type="EMBL" id="OAM77465.1"/>
    </source>
</evidence>
<feature type="domain" description="SMP-30/Gluconolactonase/LRE-like region" evidence="2">
    <location>
        <begin position="14"/>
        <end position="269"/>
    </location>
</feature>
<dbReference type="EMBL" id="LVVY01000084">
    <property type="protein sequence ID" value="OAM77465.1"/>
    <property type="molecule type" value="Genomic_DNA"/>
</dbReference>
<dbReference type="Pfam" id="PF08450">
    <property type="entry name" value="SGL"/>
    <property type="match status" value="1"/>
</dbReference>
<gene>
    <name evidence="3" type="ORF">A3840_09860</name>
</gene>
<evidence type="ECO:0000313" key="4">
    <source>
        <dbReference type="Proteomes" id="UP000078389"/>
    </source>
</evidence>
<dbReference type="GO" id="GO:0016787">
    <property type="term" value="F:hydrolase activity"/>
    <property type="evidence" value="ECO:0007669"/>
    <property type="project" value="UniProtKB-KW"/>
</dbReference>
<dbReference type="OrthoDB" id="241638at2"/>
<organism evidence="3 4">
    <name type="scientific">Devosia elaeis</name>
    <dbReference type="NCBI Taxonomy" id="1770058"/>
    <lineage>
        <taxon>Bacteria</taxon>
        <taxon>Pseudomonadati</taxon>
        <taxon>Pseudomonadota</taxon>
        <taxon>Alphaproteobacteria</taxon>
        <taxon>Hyphomicrobiales</taxon>
        <taxon>Devosiaceae</taxon>
        <taxon>Devosia</taxon>
    </lineage>
</organism>
<comment type="caution">
    <text evidence="3">The sequence shown here is derived from an EMBL/GenBank/DDBJ whole genome shotgun (WGS) entry which is preliminary data.</text>
</comment>
<dbReference type="InterPro" id="IPR011042">
    <property type="entry name" value="6-blade_b-propeller_TolB-like"/>
</dbReference>
<evidence type="ECO:0000256" key="1">
    <source>
        <dbReference type="ARBA" id="ARBA00022801"/>
    </source>
</evidence>
<dbReference type="PANTHER" id="PTHR47572">
    <property type="entry name" value="LIPOPROTEIN-RELATED"/>
    <property type="match status" value="1"/>
</dbReference>
<dbReference type="Gene3D" id="2.120.10.30">
    <property type="entry name" value="TolB, C-terminal domain"/>
    <property type="match status" value="1"/>
</dbReference>
<evidence type="ECO:0000259" key="2">
    <source>
        <dbReference type="Pfam" id="PF08450"/>
    </source>
</evidence>
<name>A0A178HZT2_9HYPH</name>
<sequence>MTATVRKLYGECDWAEGPAYFPGGRYLVWSDAPNNRMLRYDETDGSVSVFRSPSNNANGNTVDRQGRLVTCEHGSRRVTRTEHDGTITVLADNYQGKRLNSPNDVVVKSDGSIWFTDPTYGIDNDYEGNRSESEIGASYVYRIDPQSGEIKVVCDDFIKPNGLAFSPDESLLYVVDTGRTHGAEHPAHMRVFDVSSGGGLSNGRVFADCTNGLFDGFRLDTEGRIWTSAGDGVHCYDPDGTLIGKILIPEVVANVCFGGPKRERLFICATTSLYSVRLFINGAKTF</sequence>
<keyword evidence="1" id="KW-0378">Hydrolase</keyword>
<reference evidence="3 4" key="1">
    <citation type="submission" date="2016-03" db="EMBL/GenBank/DDBJ databases">
        <title>Genome sequencing of Devosia sp. S37.</title>
        <authorList>
            <person name="Mohd Nor M."/>
        </authorList>
    </citation>
    <scope>NUCLEOTIDE SEQUENCE [LARGE SCALE GENOMIC DNA]</scope>
    <source>
        <strain evidence="3 4">S37</strain>
    </source>
</reference>
<dbReference type="InterPro" id="IPR013658">
    <property type="entry name" value="SGL"/>
</dbReference>
<keyword evidence="4" id="KW-1185">Reference proteome</keyword>
<accession>A0A178HZT2</accession>
<dbReference type="PANTHER" id="PTHR47572:SF4">
    <property type="entry name" value="LACTONASE DRP35"/>
    <property type="match status" value="1"/>
</dbReference>
<dbReference type="SUPFAM" id="SSF63829">
    <property type="entry name" value="Calcium-dependent phosphotriesterase"/>
    <property type="match status" value="1"/>
</dbReference>